<protein>
    <submittedName>
        <fullName evidence="2">Uncharacterized protein</fullName>
    </submittedName>
</protein>
<dbReference type="RefSeq" id="WP_240827490.1">
    <property type="nucleotide sequence ID" value="NZ_JAKWBL010000001.1"/>
</dbReference>
<organism evidence="2 3">
    <name type="scientific">Niabella ginsengisoli</name>
    <dbReference type="NCBI Taxonomy" id="522298"/>
    <lineage>
        <taxon>Bacteria</taxon>
        <taxon>Pseudomonadati</taxon>
        <taxon>Bacteroidota</taxon>
        <taxon>Chitinophagia</taxon>
        <taxon>Chitinophagales</taxon>
        <taxon>Chitinophagaceae</taxon>
        <taxon>Niabella</taxon>
    </lineage>
</organism>
<comment type="caution">
    <text evidence="2">The sequence shown here is derived from an EMBL/GenBank/DDBJ whole genome shotgun (WGS) entry which is preliminary data.</text>
</comment>
<evidence type="ECO:0000313" key="2">
    <source>
        <dbReference type="EMBL" id="MCH5598135.1"/>
    </source>
</evidence>
<evidence type="ECO:0000313" key="3">
    <source>
        <dbReference type="Proteomes" id="UP001202248"/>
    </source>
</evidence>
<evidence type="ECO:0000256" key="1">
    <source>
        <dbReference type="SAM" id="MobiDB-lite"/>
    </source>
</evidence>
<proteinExistence type="predicted"/>
<accession>A0ABS9SIH5</accession>
<sequence>MRGISICTQRKSKAAYSLAQQNQDAEQPPHGDRQGRKTSKLLIMKKIEMNWMEGIEGGRRISGQGTLDCFNDAYANHGWVSLALMATTYFVPATAIAVAANCAARN</sequence>
<gene>
    <name evidence="2" type="ORF">MKP09_09545</name>
</gene>
<feature type="region of interest" description="Disordered" evidence="1">
    <location>
        <begin position="17"/>
        <end position="38"/>
    </location>
</feature>
<name>A0ABS9SIH5_9BACT</name>
<reference evidence="2 3" key="1">
    <citation type="submission" date="2022-02" db="EMBL/GenBank/DDBJ databases">
        <authorList>
            <person name="Min J."/>
        </authorList>
    </citation>
    <scope>NUCLEOTIDE SEQUENCE [LARGE SCALE GENOMIC DNA]</scope>
    <source>
        <strain evidence="2 3">GR10-1</strain>
    </source>
</reference>
<dbReference type="EMBL" id="JAKWBL010000001">
    <property type="protein sequence ID" value="MCH5598135.1"/>
    <property type="molecule type" value="Genomic_DNA"/>
</dbReference>
<dbReference type="Proteomes" id="UP001202248">
    <property type="component" value="Unassembled WGS sequence"/>
</dbReference>
<keyword evidence="3" id="KW-1185">Reference proteome</keyword>